<dbReference type="FunFam" id="2.60.40.10:FF:000279">
    <property type="entry name" value="Hemicentin 1"/>
    <property type="match status" value="1"/>
</dbReference>
<dbReference type="InterPro" id="IPR036179">
    <property type="entry name" value="Ig-like_dom_sf"/>
</dbReference>
<dbReference type="CDD" id="cd20952">
    <property type="entry name" value="IgI_5_Robo"/>
    <property type="match status" value="1"/>
</dbReference>
<dbReference type="CDD" id="cd00198">
    <property type="entry name" value="vWFA"/>
    <property type="match status" value="1"/>
</dbReference>
<dbReference type="Pfam" id="PF07645">
    <property type="entry name" value="EGF_CA"/>
    <property type="match status" value="4"/>
</dbReference>
<dbReference type="SMART" id="SM00406">
    <property type="entry name" value="IGv"/>
    <property type="match status" value="15"/>
</dbReference>
<dbReference type="FunFam" id="2.60.40.10:FF:001131">
    <property type="entry name" value="Hemicentin 1"/>
    <property type="match status" value="1"/>
</dbReference>
<dbReference type="FunFam" id="2.60.40.10:FF:000706">
    <property type="entry name" value="Hemicentin 1"/>
    <property type="match status" value="1"/>
</dbReference>
<feature type="domain" description="Ig-like" evidence="20">
    <location>
        <begin position="1666"/>
        <end position="1748"/>
    </location>
</feature>
<feature type="domain" description="Ig-like" evidence="20">
    <location>
        <begin position="3378"/>
        <end position="3463"/>
    </location>
</feature>
<dbReference type="FunFam" id="2.60.40.10:FF:000186">
    <property type="entry name" value="Hemicentin 1"/>
    <property type="match status" value="4"/>
</dbReference>
<dbReference type="PANTHER" id="PTHR45080:SF28">
    <property type="entry name" value="HEMICENTIN-2"/>
    <property type="match status" value="1"/>
</dbReference>
<dbReference type="SMART" id="SM00179">
    <property type="entry name" value="EGF_CA"/>
    <property type="match status" value="6"/>
</dbReference>
<dbReference type="InterPro" id="IPR026823">
    <property type="entry name" value="cEGF"/>
</dbReference>
<evidence type="ECO:0000256" key="11">
    <source>
        <dbReference type="ARBA" id="ARBA00022837"/>
    </source>
</evidence>
<evidence type="ECO:0000256" key="5">
    <source>
        <dbReference type="ARBA" id="ARBA00022525"/>
    </source>
</evidence>
<keyword evidence="23" id="KW-1185">Reference proteome</keyword>
<feature type="domain" description="Ig-like" evidence="20">
    <location>
        <begin position="3021"/>
        <end position="3117"/>
    </location>
</feature>
<feature type="domain" description="Ig-like" evidence="20">
    <location>
        <begin position="1243"/>
        <end position="1288"/>
    </location>
</feature>
<dbReference type="InterPro" id="IPR000152">
    <property type="entry name" value="EGF-type_Asp/Asn_hydroxyl_site"/>
</dbReference>
<proteinExistence type="predicted"/>
<evidence type="ECO:0000313" key="23">
    <source>
        <dbReference type="Proteomes" id="UP000002280"/>
    </source>
</evidence>
<feature type="domain" description="Ig-like" evidence="20">
    <location>
        <begin position="1325"/>
        <end position="1420"/>
    </location>
</feature>
<feature type="domain" description="Ig-like" evidence="20">
    <location>
        <begin position="3210"/>
        <end position="3298"/>
    </location>
</feature>
<keyword evidence="15" id="KW-0393">Immunoglobulin domain</keyword>
<dbReference type="FunFam" id="2.60.40.10:FF:000005">
    <property type="entry name" value="Neuronal cell adhesion molecule"/>
    <property type="match status" value="1"/>
</dbReference>
<evidence type="ECO:0000259" key="20">
    <source>
        <dbReference type="PROSITE" id="PS50835"/>
    </source>
</evidence>
<dbReference type="FunFam" id="2.60.40.10:FF:002179">
    <property type="entry name" value="Hemicentin 2"/>
    <property type="match status" value="1"/>
</dbReference>
<dbReference type="GO" id="GO:0003007">
    <property type="term" value="P:heart morphogenesis"/>
    <property type="evidence" value="ECO:0007669"/>
    <property type="project" value="UniProtKB-ARBA"/>
</dbReference>
<dbReference type="CDD" id="cd00096">
    <property type="entry name" value="Ig"/>
    <property type="match status" value="10"/>
</dbReference>
<feature type="domain" description="Ig-like" evidence="20">
    <location>
        <begin position="3561"/>
        <end position="3647"/>
    </location>
</feature>
<dbReference type="PROSITE" id="PS00010">
    <property type="entry name" value="ASX_HYDROXYL"/>
    <property type="match status" value="2"/>
</dbReference>
<feature type="domain" description="Ig-like" evidence="20">
    <location>
        <begin position="769"/>
        <end position="859"/>
    </location>
</feature>
<evidence type="ECO:0000256" key="2">
    <source>
        <dbReference type="ARBA" id="ARBA00004498"/>
    </source>
</evidence>
<feature type="domain" description="EGF-like" evidence="19">
    <location>
        <begin position="4708"/>
        <end position="4747"/>
    </location>
</feature>
<evidence type="ECO:0000256" key="4">
    <source>
        <dbReference type="ARBA" id="ARBA00022481"/>
    </source>
</evidence>
<feature type="domain" description="Ig-like" evidence="20">
    <location>
        <begin position="975"/>
        <end position="1068"/>
    </location>
</feature>
<dbReference type="PROSITE" id="PS01186">
    <property type="entry name" value="EGF_2"/>
    <property type="match status" value="2"/>
</dbReference>
<dbReference type="GO" id="GO:0005509">
    <property type="term" value="F:calcium ion binding"/>
    <property type="evidence" value="ECO:0007669"/>
    <property type="project" value="InterPro"/>
</dbReference>
<feature type="domain" description="Ig-like" evidence="20">
    <location>
        <begin position="3123"/>
        <end position="3205"/>
    </location>
</feature>
<dbReference type="FunFam" id="2.60.40.10:FF:001984">
    <property type="entry name" value="Hemicentin 2"/>
    <property type="match status" value="1"/>
</dbReference>
<evidence type="ECO:0000256" key="16">
    <source>
        <dbReference type="ARBA" id="ARBA00072384"/>
    </source>
</evidence>
<dbReference type="FunFam" id="2.60.40.10:FF:000130">
    <property type="entry name" value="Hemicentin 1"/>
    <property type="match status" value="6"/>
</dbReference>
<evidence type="ECO:0000256" key="17">
    <source>
        <dbReference type="PROSITE-ProRule" id="PRU00076"/>
    </source>
</evidence>
<dbReference type="FunFam" id="2.60.40.10:FF:001415">
    <property type="entry name" value="Hemicentin 2"/>
    <property type="match status" value="1"/>
</dbReference>
<name>A0A5F8H563_MONDO</name>
<dbReference type="FunFam" id="2.60.40.10:FF:000107">
    <property type="entry name" value="Myosin, light chain kinase a"/>
    <property type="match status" value="1"/>
</dbReference>
<feature type="domain" description="Ig-like" evidence="20">
    <location>
        <begin position="1796"/>
        <end position="1878"/>
    </location>
</feature>
<feature type="domain" description="Ig-like" evidence="20">
    <location>
        <begin position="2216"/>
        <end position="2275"/>
    </location>
</feature>
<dbReference type="Proteomes" id="UP000002280">
    <property type="component" value="Chromosome 1"/>
</dbReference>
<feature type="domain" description="Ig-like" evidence="20">
    <location>
        <begin position="1073"/>
        <end position="1156"/>
    </location>
</feature>
<dbReference type="GO" id="GO:0005886">
    <property type="term" value="C:plasma membrane"/>
    <property type="evidence" value="ECO:0007669"/>
    <property type="project" value="UniProtKB-SubCell"/>
</dbReference>
<sequence>MTPWALMWLPGLGLPLLLVTTAVGGPPGDSVLPASGDATLAFVFDVTGSMWDDLRQVVEGASRILERSLSGRSKAIANYALVPFHDPDIGPVTLTSDPAVFQRELRELYVQGGGDCPEMSIGAIKAAVEISNPSSFIYVFSDARAKDYHRKPELLRLLQLKQSQVVFVLTGDCGDRTHPGYLAYEEIAATSSGQVFHLDKQQVNEVLKWVEEAIQVSKVHLLSTDHEKEGEHTWKIPFDPSLKEVTISLSGPGPEIEVRDPLGRILQKDEGLNMLLNIPDSAKVVAFKPEHPGLWSIKVYSSGRHSVRITGISNINFRAGFTTQPSLDLNHTIEWPLQGVPISLVINSTGLLAPGRLDSVELSHSSGQPLLTLPAGSLSNTSSHQLWVGPPFRVPKERFYLKVKGEDHEGNPLHRVSNVAYNGVAPGSPLVTMPNKIHGYLWQPLLISCSVHSSLPFRLQLRRNGVKLGEERHFQESGNSTWEIPRASKSEEGVYECTAMSRAGTGKAKTQLVVTDPPPQLASPQNVTVSPGETALLSCQVLDKAPYNLTWVRDWRVLPASPGRVVQLANLSLEISGIIPSDGGKYQCLASNANGITRASVWLLIRGKPSCCLYHPQFKRDPIELRISCTASGYPPPHISWRHNDQTIGMDGRFLVDDQGTLIIQSVTPEDAGNYSCQATNEVGTDEQTVTLFYTGICLRACLVHGGAEEIRVGSFPAVLECKASGVPPPRVIWYRGQEGLGGRWFHFCCDLGWMVGENDSSFFLADAPRLVESSRNMVVEMGRNAILACRAEGRPSPRITWARVDGKPVPAHPVEGNRARQLEAGVLFLENVTPEDQALYICEAHNTFGKAQAEVQLTVIGHEPPQIASSASMVRVLEGQPASLPCVVLAGKPFPQRHWLKEGQAVSTWVRREAKAEGETNALSPRSSHHQVLKEGSLYLPQPSAQDSGTYVCTATNALGISSQEIQLSVNTKPRIIMNESLDSDRPVTITALAGKELTLHCEAEGSPSPLITWTKDSQLLSPITDRHSLLPSGSLKLAETSVEDNGLYTCIASNPAGTASRSYVLGVQVPPQIQQGPQLLKVLAGESLDLTCVATGDPKPQLRWSKDGITLPQKGWVGPDGSVHLESVQVSDSGHYHCVASSEAGEDARELELEVLEPPRWEILMTPFSPLTIGTPTPRVIWRKDPAPELLSSQPGLSVLNDSSLFIASVSSQDSGDYECRATNEVGSVSRKVKLVVYVPPHFRGEEQRVNVSTLASRPLTLNCDVSGFPTPAITWYKDGRPVSLPWGPPGERIWDYPFSIPWVSSRSPNSHPTSHFTTLLSPSFSVPPSVRGAGTAQEVSRLAGLEVELECRTSGVPLPQVEWTKDGQPVAPGDPHIQLVEDGQVLKIPSSHLGDAGHYQCVAFSPAGQQAKDFQLTPPTIWGSNETGEVAVMEDHVVRLQCDARGVPTPAITWLKDGDPLHASPRVAYAKGGRHLQLGRARGSDSGLYTCQASNAAGIAEKAVRLDVYGELAPREGGERAWNKDGHLDLLSFPLLSSFPDGCPYSEGKGTRCLFFTLNESLIFSSVPPTIEGADGGPLVVKAVAGRPLALGCSASGHPPPTLTWHQDENPLTENNGTWLQEGGRVLRLERVTEAASGHYSCLANSPAGETVLHYMVEVQVPPNIEPGLVNKAVLENTSASLECLASGVPTPRISWYRGRQPISSKPGLMVSSDGRVLRIKRAQLSDAGSYRCVASNVAGSSELKFGLRINGEQTLGTWGSGGQSLNLTLIGIVSKKKVYIYLSLVLSFAVPPRITLAPSLPGPVLLNEPVRLVCNATGAPTPMLMWLKDGNPVSATGTSGLQVSAAGTKLWATDAGTYTCVAVNAVGEDRRDVTLQVHLPPSILGEEQNVSVVVNQSVTLECQSQAVPPPVLSWRKDGHALSPRPGVHLSADGVLLQVERAEVQDVGRYTCEALNKAGRSEKHYNLNVWGEVSLRDQQLYPLLPTSSPVYLGMLVPTDGGSTEPISAVGRLLYLGKAQPSQEGNYTCECSNIAGNSSQEQHLEVYGEPKWDKKRAWDPLKGLVRLKSGQLYLSHGCDQKPYKKILNGFYIHVFLSTAVAPKVPGSSDFHKEVSVIHSGEVTLECEATGKPPPVVTWEKDGQLVTRDQGLLLQHRGRALQVEQARAAHAGRYTCIAENEAGRAEQRFDLSVLGKLRLLREYYHSYLFLWTGHPQPTVTWFKDGRTLSGGDLYSISPDGSLLEILQANFSSSGHYSCIASNSVSEKTKHYKLSVLVGPTILGATEDNPDEEVTVTINNPISLICEALAFPSPTVTWMKDGAPFQASGNTQLLPGDGTHGLQILNAQEQDAGRYTCVVTNEVGEAVKNYHVEVLIPPSISKDDPLDEFSVKEVKAKVNSTLSLECESWAMPPPTITWYKDGQLVSPDNRLHLLADGRLLQINPTKAWDSGRYLCVATNVAGEDDKDFNVLVQVPPIFQKIGDPNEAFEVHHQEEELRGGVLEYREIVENNPAYLYCDTNAVPPPQLTWYKDDQPLSDIEGGRVLQIPMVRSEDAGRYTCKASNEVGEDWLHYELLVLTPPVIQGDPEELVEEVTVNANSTVNLQCQALGTPTPVISWLRNGLPFIPSSKHQALEDGQVLQVSVADAADSASYMCVAENSAGSSEKLFTLKVQAPPRITGLNPERITAIVNSSVSLPCDVHSHPSPEVTWYKDEFSPLLISPGTHTLQLPRPKPSDTGTYTCEALNVAGRDQKLVLLSVFAPPTIKQTPGGQRDTTVVRVGDTAVLHCESDTLPEPVITWYKNGQQIALDQQVQTLLDGQKLEIVNVQVADKGLYSCKVSNIVGEAIRTFVLIVQVPPIFENPEKETLSQVAGNPLVLVCDVAGVPAPTVTWLKDRMPVESSVERGVVSRGGRLQLSRLQPSQEGTYTCVAENPEAEARKDFVVMVILSSGVPQEHNILEEQEVRLECEAEGQPQPDISWLKDGRPLGVHTAPHLRYGTALQGVRPFSCSWLLVPSILHLPSIYSVNTLYIPDHLPIISSIRVLAPLRLVTMACPARGSPPIQINWLKDGLPMPLSQRTHLHSSGRTLRISQVQVADAGTFTCVASSPAGVAERTFSLQIHEPSETKDAMAVVRGSDVTLPCEARGSPLPAVSWLKDGASLMLQRLGLGSGSSLQLEAVQADDVGTYSCVAINEAGEATRHFQLAVMEPPHIEDSGQAEEMLLLPGAPLELICNALGSPMPNITWQKDGQVLARLGSITKDGRVLRVEGVQVDDAGLYTCLAENPAGEDGKNFLVRVQAPPNIVGSRETRTVIGLADGQLVLECPVEADPPPKIEWHREGVLLQVGRLQRDYGDYNCVASNAAGSTSPSSCLFLAVAPTIQPGPSVVNVSVNETALLPCKTRGLPVSLVSWRKDGIPLVPGSPRYKLDYGSLRIQPVYPQDSGYYLCQASNSAGSDRQGRELRVFEPPTIAPGPSNLTLTVHTQATLPCEARGSPKPHVVWKKNGQTLSLDRHQEAYRLLPSSSLVLTDPDLQDTAQFECLVSNDAGETRRLFWVTVYVPPTIADDRTDFTVTKMAPVVLTCHTTGVPTPVVSWSKGGAQLGKRGSGYRVSPTGALEIEQALPIHTGRYTCTARNAAGVAHKHVILMVQASPVINPLPSVVHVMALDDVVLPCEASGIPRPTITWQKEGLSIPTGTGAQILSSGQLRISRASAEDAGNYLCIAKNPSGTALGKTRLVVQVPPVIKGGHSDLSAAEGSQALLPCIAQGIPEPHITWKKDGFVVPSMEGKYTIQPSGELLVKNSERRDAGTYTCIAENAAGHTSRRVHLSILSLPTFTTLPGDLSLNHGDRLWLRCTARGSPTPHISWMVNNRLVKGLGFPWLEGKVGDHSCVLEQDGGSTLQRAAVTREDSGTYTCWAENIVGKVQAVSFVHVKEAPALQGEASSHLVELLGDSARLDCAARGDPAPVIRWIKDGLPVLSSHHKHQLQNGSLAIHRTVMEDAGSYHCLAENEVGVVEKVVTLILRSAPIFVVEPQDVVVRAGGTVVLLCQAAGEPVPTVEWTHDGHPIRVNQRLRTLPNGSLQFKGVEMDDMGEYECVAHNLLGTATAHAFVAVKGTSHSEISWGEYLRLDLNPEPPVSRPDSQSRELPSCPCLAPFSRYSGWCYATSFCDNTLCPIFPFFIGDPRGSRGRMVGEINGQEFGVAYLNTSVLQEDDNGATTIQSSINNIPPEVGPLMRILVVAIAPIYWVLAGQSGEVLNGYSLTKGNFRQESQVEFATGELLHLTQVARGLDRDGLLLLDVVVNGFIPEALALAQLQVQDFQERYVQIGPGQLYVGSTQTFLKDGAPTHFRCNHTIQYDSVLGPQPQLVQHLRATEVSSAFDPGEEALRFQGKISICFADENEADCPEGFVLDSLQAFCTDKDECSSSKSPCSHTCHNSLGRFSCSCPSGYALAWDNRNCKDVDECAWDTSVCHDGQRCVNLLGSYQCLPHCRTGFQATADGTGCEVLRSPHVHIFYILGILEMKNRLMKGGKECQWVEGMEERVRDLISDTHPFLPPDVNECLEHLDECRYNQICENILGGHRCTCPPGYRSQGHGHPCLDINECLQLPKVCAYQCHNLQGSYRCLCPPGQALLQDGKACGRLEKIESNVTTISYQGSFPSWLRPRAGAHGGSYHAWISFRPIGSPLSSAGRTWCPPGFTRRNGACTDLDECQVRTLCQHACRNTEGSYQCLCPAGYRLLSSGKNCQDINECVEEGIKCGPSQMCFNTRGSYQCVDTPCPATYRRGSSPGLGFTSHLMCFRRCALDCSSGGPFTLQYKLLTLPFGIRADHDVVRLTAFSDGGVLPNRTVLTVLEPDPNSPFALREPQSGQGAIYTRRPLTDAGVYRLKVQAVTYGEHRILRYQNVFVILISVSPYPY</sequence>
<evidence type="ECO:0000256" key="3">
    <source>
        <dbReference type="ARBA" id="ARBA00022475"/>
    </source>
</evidence>
<dbReference type="Ensembl" id="ENSMODT00000063987.1">
    <property type="protein sequence ID" value="ENSMODP00000054684.1"/>
    <property type="gene ID" value="ENSMODG00000011793.4"/>
</dbReference>
<dbReference type="InterPro" id="IPR018097">
    <property type="entry name" value="EGF_Ca-bd_CS"/>
</dbReference>
<feature type="signal peptide" evidence="18">
    <location>
        <begin position="1"/>
        <end position="24"/>
    </location>
</feature>
<dbReference type="PROSITE" id="PS50993">
    <property type="entry name" value="NIDOGEN_G2"/>
    <property type="match status" value="1"/>
</dbReference>
<dbReference type="GeneTree" id="ENSGT00940000162328"/>
<organism evidence="22 23">
    <name type="scientific">Monodelphis domestica</name>
    <name type="common">Gray short-tailed opossum</name>
    <dbReference type="NCBI Taxonomy" id="13616"/>
    <lineage>
        <taxon>Eukaryota</taxon>
        <taxon>Metazoa</taxon>
        <taxon>Chordata</taxon>
        <taxon>Craniata</taxon>
        <taxon>Vertebrata</taxon>
        <taxon>Euteleostomi</taxon>
        <taxon>Mammalia</taxon>
        <taxon>Metatheria</taxon>
        <taxon>Didelphimorphia</taxon>
        <taxon>Didelphidae</taxon>
        <taxon>Monodelphis</taxon>
    </lineage>
</organism>
<dbReference type="GO" id="GO:0055013">
    <property type="term" value="P:cardiac muscle cell development"/>
    <property type="evidence" value="ECO:0007669"/>
    <property type="project" value="UniProtKB-ARBA"/>
</dbReference>
<keyword evidence="11" id="KW-0106">Calcium</keyword>
<feature type="domain" description="Ig-like" evidence="20">
    <location>
        <begin position="2960"/>
        <end position="2984"/>
    </location>
</feature>
<dbReference type="SUPFAM" id="SSF54511">
    <property type="entry name" value="GFP-like"/>
    <property type="match status" value="1"/>
</dbReference>
<dbReference type="SUPFAM" id="SSF48726">
    <property type="entry name" value="Immunoglobulin"/>
    <property type="match status" value="35"/>
</dbReference>
<keyword evidence="13 17" id="KW-1015">Disulfide bond</keyword>
<dbReference type="InterPro" id="IPR009030">
    <property type="entry name" value="Growth_fac_rcpt_cys_sf"/>
</dbReference>
<dbReference type="FunFam" id="2.60.40.10:FF:000503">
    <property type="entry name" value="Hemicentin 1"/>
    <property type="match status" value="1"/>
</dbReference>
<feature type="domain" description="Nidogen G2 beta-barrel" evidence="21">
    <location>
        <begin position="4183"/>
        <end position="4405"/>
    </location>
</feature>
<accession>A0A5F8H563</accession>
<dbReference type="PROSITE" id="PS50026">
    <property type="entry name" value="EGF_3"/>
    <property type="match status" value="3"/>
</dbReference>
<keyword evidence="14" id="KW-0325">Glycoprotein</keyword>
<dbReference type="InterPro" id="IPR056861">
    <property type="entry name" value="HMCN1-like_VWA"/>
</dbReference>
<dbReference type="Gene3D" id="2.60.40.10">
    <property type="entry name" value="Immunoglobulins"/>
    <property type="match status" value="37"/>
</dbReference>
<dbReference type="SMART" id="SM00682">
    <property type="entry name" value="G2F"/>
    <property type="match status" value="1"/>
</dbReference>
<dbReference type="Bgee" id="ENSMODG00000011793">
    <property type="expression patterns" value="Expressed in cerebellum and 7 other cell types or tissues"/>
</dbReference>
<dbReference type="Pfam" id="PF07474">
    <property type="entry name" value="G2F"/>
    <property type="match status" value="1"/>
</dbReference>
<dbReference type="FunFam" id="3.40.50.410:FF:000032">
    <property type="entry name" value="Hemicentin 1"/>
    <property type="match status" value="1"/>
</dbReference>
<dbReference type="InterPro" id="IPR049883">
    <property type="entry name" value="NOTCH1_EGF-like"/>
</dbReference>
<evidence type="ECO:0000256" key="8">
    <source>
        <dbReference type="ARBA" id="ARBA00022606"/>
    </source>
</evidence>
<evidence type="ECO:0000256" key="12">
    <source>
        <dbReference type="ARBA" id="ARBA00023136"/>
    </source>
</evidence>
<keyword evidence="12" id="KW-0472">Membrane</keyword>
<dbReference type="FunFam" id="2.60.40.10:FF:001348">
    <property type="entry name" value="Hemicentin 2"/>
    <property type="match status" value="1"/>
</dbReference>
<comment type="caution">
    <text evidence="17">Lacks conserved residue(s) required for the propagation of feature annotation.</text>
</comment>
<keyword evidence="7 17" id="KW-0245">EGF-like domain</keyword>
<keyword evidence="3" id="KW-1003">Cell membrane</keyword>
<dbReference type="FunFam" id="2.60.40.10:FF:001751">
    <property type="entry name" value="HMCN2 isoform 3"/>
    <property type="match status" value="1"/>
</dbReference>
<dbReference type="InterPro" id="IPR003599">
    <property type="entry name" value="Ig_sub"/>
</dbReference>
<reference evidence="22" key="3">
    <citation type="submission" date="2025-09" db="UniProtKB">
        <authorList>
            <consortium name="Ensembl"/>
        </authorList>
    </citation>
    <scope>IDENTIFICATION</scope>
</reference>
<keyword evidence="8" id="KW-0716">Sensory transduction</keyword>
<keyword evidence="6" id="KW-0272">Extracellular matrix</keyword>
<dbReference type="FunFam" id="2.10.25.10:FF:000010">
    <property type="entry name" value="Pro-epidermal growth factor"/>
    <property type="match status" value="1"/>
</dbReference>
<evidence type="ECO:0000256" key="7">
    <source>
        <dbReference type="ARBA" id="ARBA00022536"/>
    </source>
</evidence>
<feature type="domain" description="Ig-like" evidence="20">
    <location>
        <begin position="1178"/>
        <end position="1238"/>
    </location>
</feature>
<feature type="domain" description="Ig-like" evidence="20">
    <location>
        <begin position="3741"/>
        <end position="3828"/>
    </location>
</feature>
<dbReference type="InterPro" id="IPR007110">
    <property type="entry name" value="Ig-like_dom"/>
</dbReference>
<evidence type="ECO:0000256" key="6">
    <source>
        <dbReference type="ARBA" id="ARBA00022530"/>
    </source>
</evidence>
<dbReference type="InterPro" id="IPR013098">
    <property type="entry name" value="Ig_I-set"/>
</dbReference>
<feature type="domain" description="Ig-like" evidence="20">
    <location>
        <begin position="3936"/>
        <end position="4020"/>
    </location>
</feature>
<dbReference type="FunFam" id="2.60.40.10:FF:000032">
    <property type="entry name" value="palladin isoform X1"/>
    <property type="match status" value="2"/>
</dbReference>
<feature type="domain" description="Ig-like" evidence="20">
    <location>
        <begin position="2676"/>
        <end position="2758"/>
    </location>
</feature>
<feature type="domain" description="Ig-like" evidence="20">
    <location>
        <begin position="3833"/>
        <end position="3928"/>
    </location>
</feature>
<dbReference type="Pfam" id="PF12662">
    <property type="entry name" value="cEGF"/>
    <property type="match status" value="1"/>
</dbReference>
<feature type="domain" description="Ig-like" evidence="20">
    <location>
        <begin position="518"/>
        <end position="604"/>
    </location>
</feature>
<dbReference type="InterPro" id="IPR006605">
    <property type="entry name" value="G2_nidogen/fibulin_G2F"/>
</dbReference>
<reference evidence="22 23" key="1">
    <citation type="journal article" date="2007" name="Nature">
        <title>Genome of the marsupial Monodelphis domestica reveals innovation in non-coding sequences.</title>
        <authorList>
            <person name="Mikkelsen T.S."/>
            <person name="Wakefield M.J."/>
            <person name="Aken B."/>
            <person name="Amemiya C.T."/>
            <person name="Chang J.L."/>
            <person name="Duke S."/>
            <person name="Garber M."/>
            <person name="Gentles A.J."/>
            <person name="Goodstadt L."/>
            <person name="Heger A."/>
            <person name="Jurka J."/>
            <person name="Kamal M."/>
            <person name="Mauceli E."/>
            <person name="Searle S.M."/>
            <person name="Sharpe T."/>
            <person name="Baker M.L."/>
            <person name="Batzer M.A."/>
            <person name="Benos P.V."/>
            <person name="Belov K."/>
            <person name="Clamp M."/>
            <person name="Cook A."/>
            <person name="Cuff J."/>
            <person name="Das R."/>
            <person name="Davidow L."/>
            <person name="Deakin J.E."/>
            <person name="Fazzari M.J."/>
            <person name="Glass J.L."/>
            <person name="Grabherr M."/>
            <person name="Greally J.M."/>
            <person name="Gu W."/>
            <person name="Hore T.A."/>
            <person name="Huttley G.A."/>
            <person name="Kleber M."/>
            <person name="Jirtle R.L."/>
            <person name="Koina E."/>
            <person name="Lee J.T."/>
            <person name="Mahony S."/>
            <person name="Marra M.A."/>
            <person name="Miller R.D."/>
            <person name="Nicholls R.D."/>
            <person name="Oda M."/>
            <person name="Papenfuss A.T."/>
            <person name="Parra Z.E."/>
            <person name="Pollock D.D."/>
            <person name="Ray D.A."/>
            <person name="Schein J.E."/>
            <person name="Speed T.P."/>
            <person name="Thompson K."/>
            <person name="VandeBerg J.L."/>
            <person name="Wade C.M."/>
            <person name="Walker J.A."/>
            <person name="Waters P.D."/>
            <person name="Webber C."/>
            <person name="Weidman J.R."/>
            <person name="Xie X."/>
            <person name="Zody M.C."/>
            <person name="Baldwin J."/>
            <person name="Abdouelleil A."/>
            <person name="Abdulkadir J."/>
            <person name="Abebe A."/>
            <person name="Abera B."/>
            <person name="Abreu J."/>
            <person name="Acer S.C."/>
            <person name="Aftuck L."/>
            <person name="Alexander A."/>
            <person name="An P."/>
            <person name="Anderson E."/>
            <person name="Anderson S."/>
            <person name="Arachi H."/>
            <person name="Azer M."/>
            <person name="Bachantsang P."/>
            <person name="Barry A."/>
            <person name="Bayul T."/>
            <person name="Berlin A."/>
            <person name="Bessette D."/>
            <person name="Bloom T."/>
            <person name="Bloom T."/>
            <person name="Boguslavskiy L."/>
            <person name="Bonnet C."/>
            <person name="Boukhgalter B."/>
            <person name="Bourzgui I."/>
            <person name="Brown A."/>
            <person name="Cahill P."/>
            <person name="Channer S."/>
            <person name="Cheshatsang Y."/>
            <person name="Chuda L."/>
            <person name="Citroen M."/>
            <person name="Collymore A."/>
            <person name="Cooke P."/>
            <person name="Costello M."/>
            <person name="D'Aco K."/>
            <person name="Daza R."/>
            <person name="De Haan G."/>
            <person name="DeGray S."/>
            <person name="DeMaso C."/>
            <person name="Dhargay N."/>
            <person name="Dooley K."/>
            <person name="Dooley E."/>
            <person name="Doricent M."/>
            <person name="Dorje P."/>
            <person name="Dorjee K."/>
            <person name="Dupes A."/>
            <person name="Elong R."/>
            <person name="Falk J."/>
            <person name="Farina A."/>
            <person name="Faro S."/>
            <person name="Ferguson D."/>
            <person name="Fisher S."/>
            <person name="Foley C.D."/>
            <person name="Franke A."/>
            <person name="Friedrich D."/>
            <person name="Gadbois L."/>
            <person name="Gearin G."/>
            <person name="Gearin C.R."/>
            <person name="Giannoukos G."/>
            <person name="Goode T."/>
            <person name="Graham J."/>
            <person name="Grandbois E."/>
            <person name="Grewal S."/>
            <person name="Gyaltsen K."/>
            <person name="Hafez N."/>
            <person name="Hagos B."/>
            <person name="Hall J."/>
            <person name="Henson C."/>
            <person name="Hollinger A."/>
            <person name="Honan T."/>
            <person name="Huard M.D."/>
            <person name="Hughes L."/>
            <person name="Hurhula B."/>
            <person name="Husby M.E."/>
            <person name="Kamat A."/>
            <person name="Kanga B."/>
            <person name="Kashin S."/>
            <person name="Khazanovich D."/>
            <person name="Kisner P."/>
            <person name="Lance K."/>
            <person name="Lara M."/>
            <person name="Lee W."/>
            <person name="Lennon N."/>
            <person name="Letendre F."/>
            <person name="LeVine R."/>
            <person name="Lipovsky A."/>
            <person name="Liu X."/>
            <person name="Liu J."/>
            <person name="Liu S."/>
            <person name="Lokyitsang T."/>
            <person name="Lokyitsang Y."/>
            <person name="Lubonja R."/>
            <person name="Lui A."/>
            <person name="MacDonald P."/>
            <person name="Magnisalis V."/>
            <person name="Maru K."/>
            <person name="Matthews C."/>
            <person name="McCusker W."/>
            <person name="McDonough S."/>
            <person name="Mehta T."/>
            <person name="Meldrim J."/>
            <person name="Meneus L."/>
            <person name="Mihai O."/>
            <person name="Mihalev A."/>
            <person name="Mihova T."/>
            <person name="Mittelman R."/>
            <person name="Mlenga V."/>
            <person name="Montmayeur A."/>
            <person name="Mulrain L."/>
            <person name="Navidi A."/>
            <person name="Naylor J."/>
            <person name="Negash T."/>
            <person name="Nguyen T."/>
            <person name="Nguyen N."/>
            <person name="Nicol R."/>
            <person name="Norbu C."/>
            <person name="Norbu N."/>
            <person name="Novod N."/>
            <person name="O'Neill B."/>
            <person name="Osman S."/>
            <person name="Markiewicz E."/>
            <person name="Oyono O.L."/>
            <person name="Patti C."/>
            <person name="Phunkhang P."/>
            <person name="Pierre F."/>
            <person name="Priest M."/>
            <person name="Raghuraman S."/>
            <person name="Rege F."/>
            <person name="Reyes R."/>
            <person name="Rise C."/>
            <person name="Rogov P."/>
            <person name="Ross K."/>
            <person name="Ryan E."/>
            <person name="Settipalli S."/>
            <person name="Shea T."/>
            <person name="Sherpa N."/>
            <person name="Shi L."/>
            <person name="Shih D."/>
            <person name="Sparrow T."/>
            <person name="Spaulding J."/>
            <person name="Stalker J."/>
            <person name="Stange-Thomann N."/>
            <person name="Stavropoulos S."/>
            <person name="Stone C."/>
            <person name="Strader C."/>
            <person name="Tesfaye S."/>
            <person name="Thomson T."/>
            <person name="Thoulutsang Y."/>
            <person name="Thoulutsang D."/>
            <person name="Topham K."/>
            <person name="Topping I."/>
            <person name="Tsamla T."/>
            <person name="Vassiliev H."/>
            <person name="Vo A."/>
            <person name="Wangchuk T."/>
            <person name="Wangdi T."/>
            <person name="Weiand M."/>
            <person name="Wilkinson J."/>
            <person name="Wilson A."/>
            <person name="Yadav S."/>
            <person name="Young G."/>
            <person name="Yu Q."/>
            <person name="Zembek L."/>
            <person name="Zhong D."/>
            <person name="Zimmer A."/>
            <person name="Zwirko Z."/>
            <person name="Jaffe D.B."/>
            <person name="Alvarez P."/>
            <person name="Brockman W."/>
            <person name="Butler J."/>
            <person name="Chin C."/>
            <person name="Gnerre S."/>
            <person name="MacCallum I."/>
            <person name="Graves J.A."/>
            <person name="Ponting C.P."/>
            <person name="Breen M."/>
            <person name="Samollow P.B."/>
            <person name="Lander E.S."/>
            <person name="Lindblad-Toh K."/>
        </authorList>
    </citation>
    <scope>NUCLEOTIDE SEQUENCE [LARGE SCALE GENOMIC DNA]</scope>
</reference>
<keyword evidence="9 18" id="KW-0732">Signal</keyword>
<dbReference type="Gene3D" id="2.10.25.10">
    <property type="entry name" value="Laminin"/>
    <property type="match status" value="6"/>
</dbReference>
<feature type="domain" description="Ig-like" evidence="20">
    <location>
        <begin position="1422"/>
        <end position="1510"/>
    </location>
</feature>
<evidence type="ECO:0000256" key="18">
    <source>
        <dbReference type="SAM" id="SignalP"/>
    </source>
</evidence>
<feature type="domain" description="Ig-like" evidence="20">
    <location>
        <begin position="2104"/>
        <end position="2193"/>
    </location>
</feature>
<dbReference type="InterPro" id="IPR050958">
    <property type="entry name" value="Cell_Adh-Cytoskel_Orgn"/>
</dbReference>
<feature type="domain" description="EGF-like" evidence="19">
    <location>
        <begin position="4420"/>
        <end position="4460"/>
    </location>
</feature>
<feature type="chain" id="PRO_5023888685" description="Hemicentin-2" evidence="18">
    <location>
        <begin position="25"/>
        <end position="4917"/>
    </location>
</feature>
<dbReference type="Gene3D" id="2.40.155.10">
    <property type="entry name" value="Green fluorescent protein"/>
    <property type="match status" value="1"/>
</dbReference>
<dbReference type="SUPFAM" id="SSF53300">
    <property type="entry name" value="vWA-like"/>
    <property type="match status" value="1"/>
</dbReference>
<feature type="domain" description="Ig-like" evidence="20">
    <location>
        <begin position="866"/>
        <end position="970"/>
    </location>
</feature>
<feature type="domain" description="Ig-like" evidence="20">
    <location>
        <begin position="2378"/>
        <end position="2469"/>
    </location>
</feature>
<dbReference type="FunFam" id="2.60.40.10:FF:001133">
    <property type="entry name" value="Hemicentin 1"/>
    <property type="match status" value="1"/>
</dbReference>
<evidence type="ECO:0000256" key="10">
    <source>
        <dbReference type="ARBA" id="ARBA00022737"/>
    </source>
</evidence>
<evidence type="ECO:0000259" key="21">
    <source>
        <dbReference type="PROSITE" id="PS50993"/>
    </source>
</evidence>
<feature type="domain" description="Ig-like" evidence="20">
    <location>
        <begin position="2280"/>
        <end position="2373"/>
    </location>
</feature>
<dbReference type="SUPFAM" id="SSF57196">
    <property type="entry name" value="EGF/Laminin"/>
    <property type="match status" value="1"/>
</dbReference>
<dbReference type="InterPro" id="IPR056475">
    <property type="entry name" value="GBD_Hemicentin/VWA7"/>
</dbReference>
<dbReference type="Pfam" id="PF13927">
    <property type="entry name" value="Ig_3"/>
    <property type="match status" value="11"/>
</dbReference>
<dbReference type="SMART" id="SM00409">
    <property type="entry name" value="IG"/>
    <property type="match status" value="36"/>
</dbReference>
<dbReference type="InterPro" id="IPR000742">
    <property type="entry name" value="EGF"/>
</dbReference>
<dbReference type="InterPro" id="IPR001881">
    <property type="entry name" value="EGF-like_Ca-bd_dom"/>
</dbReference>
<dbReference type="FunFam" id="2.10.25.10:FF:000352">
    <property type="entry name" value="Hemicentin 1"/>
    <property type="match status" value="1"/>
</dbReference>
<dbReference type="PROSITE" id="PS50835">
    <property type="entry name" value="IG_LIKE"/>
    <property type="match status" value="36"/>
</dbReference>
<protein>
    <recommendedName>
        <fullName evidence="16">Hemicentin-2</fullName>
    </recommendedName>
</protein>
<dbReference type="FunFam" id="2.10.25.10:FF:000385">
    <property type="entry name" value="Hemicentin 1"/>
    <property type="match status" value="1"/>
</dbReference>
<feature type="domain" description="Ig-like" evidence="20">
    <location>
        <begin position="1885"/>
        <end position="1971"/>
    </location>
</feature>
<dbReference type="SUPFAM" id="SSF57184">
    <property type="entry name" value="Growth factor receptor domain"/>
    <property type="match status" value="2"/>
</dbReference>
<evidence type="ECO:0000256" key="13">
    <source>
        <dbReference type="ARBA" id="ARBA00023157"/>
    </source>
</evidence>
<feature type="domain" description="Ig-like" evidence="20">
    <location>
        <begin position="4027"/>
        <end position="4112"/>
    </location>
</feature>
<dbReference type="InterPro" id="IPR003598">
    <property type="entry name" value="Ig_sub2"/>
</dbReference>
<evidence type="ECO:0000256" key="14">
    <source>
        <dbReference type="ARBA" id="ARBA00023180"/>
    </source>
</evidence>
<evidence type="ECO:0000259" key="19">
    <source>
        <dbReference type="PROSITE" id="PS50026"/>
    </source>
</evidence>
<reference evidence="22" key="2">
    <citation type="submission" date="2025-08" db="UniProtKB">
        <authorList>
            <consortium name="Ensembl"/>
        </authorList>
    </citation>
    <scope>IDENTIFICATION</scope>
</reference>
<feature type="domain" description="Ig-like" evidence="20">
    <location>
        <begin position="2857"/>
        <end position="2945"/>
    </location>
</feature>
<dbReference type="SMART" id="SM00408">
    <property type="entry name" value="IGc2"/>
    <property type="match status" value="37"/>
</dbReference>
<dbReference type="Gene3D" id="3.40.50.410">
    <property type="entry name" value="von Willebrand factor, type A domain"/>
    <property type="match status" value="1"/>
</dbReference>
<dbReference type="FunFam" id="2.10.25.10:FF:000715">
    <property type="entry name" value="Hemicentin 2"/>
    <property type="match status" value="1"/>
</dbReference>
<feature type="domain" description="Ig-like" evidence="20">
    <location>
        <begin position="3652"/>
        <end position="3738"/>
    </location>
</feature>
<dbReference type="PANTHER" id="PTHR45080">
    <property type="entry name" value="CONTACTIN 5"/>
    <property type="match status" value="1"/>
</dbReference>
<dbReference type="SMART" id="SM00181">
    <property type="entry name" value="EGF"/>
    <property type="match status" value="5"/>
</dbReference>
<keyword evidence="5" id="KW-0964">Secreted</keyword>
<dbReference type="FunFam" id="2.10.25.10:FF:000008">
    <property type="entry name" value="Signal peptide, CUB domain, EGF-like 2"/>
    <property type="match status" value="1"/>
</dbReference>
<keyword evidence="4" id="KW-0488">Methylation</keyword>
<dbReference type="InterPro" id="IPR013106">
    <property type="entry name" value="Ig_V-set"/>
</dbReference>
<keyword evidence="10" id="KW-0677">Repeat</keyword>
<evidence type="ECO:0000256" key="15">
    <source>
        <dbReference type="ARBA" id="ARBA00023319"/>
    </source>
</evidence>
<feature type="domain" description="Ig-like" evidence="20">
    <location>
        <begin position="2580"/>
        <end position="2669"/>
    </location>
</feature>
<dbReference type="InterPro" id="IPR013783">
    <property type="entry name" value="Ig-like_fold"/>
</dbReference>
<dbReference type="InterPro" id="IPR036465">
    <property type="entry name" value="vWFA_dom_sf"/>
</dbReference>
<feature type="domain" description="Ig-like" evidence="20">
    <location>
        <begin position="3468"/>
        <end position="3556"/>
    </location>
</feature>
<dbReference type="FunFam" id="2.60.40.10:FF:000285">
    <property type="entry name" value="Hemicentin 1"/>
    <property type="match status" value="2"/>
</dbReference>
<evidence type="ECO:0000256" key="9">
    <source>
        <dbReference type="ARBA" id="ARBA00022729"/>
    </source>
</evidence>
<feature type="disulfide bond" evidence="17">
    <location>
        <begin position="4712"/>
        <end position="4722"/>
    </location>
</feature>
<evidence type="ECO:0000256" key="1">
    <source>
        <dbReference type="ARBA" id="ARBA00004236"/>
    </source>
</evidence>
<dbReference type="InterPro" id="IPR009017">
    <property type="entry name" value="GFP"/>
</dbReference>
<feature type="domain" description="Ig-like" evidence="20">
    <location>
        <begin position="3301"/>
        <end position="3373"/>
    </location>
</feature>
<dbReference type="PROSITE" id="PS01187">
    <property type="entry name" value="EGF_CA"/>
    <property type="match status" value="2"/>
</dbReference>
<feature type="domain" description="EGF-like" evidence="19">
    <location>
        <begin position="4558"/>
        <end position="4593"/>
    </location>
</feature>
<dbReference type="Pfam" id="PF25106">
    <property type="entry name" value="VWA_4"/>
    <property type="match status" value="1"/>
</dbReference>
<dbReference type="Pfam" id="PF07679">
    <property type="entry name" value="I-set"/>
    <property type="match status" value="23"/>
</dbReference>
<feature type="domain" description="Ig-like" evidence="20">
    <location>
        <begin position="625"/>
        <end position="691"/>
    </location>
</feature>
<evidence type="ECO:0000313" key="22">
    <source>
        <dbReference type="Ensembl" id="ENSMODP00000054684.1"/>
    </source>
</evidence>
<comment type="subcellular location">
    <subcellularLocation>
        <location evidence="1">Cell membrane</location>
    </subcellularLocation>
    <subcellularLocation>
        <location evidence="2">Secreted</location>
        <location evidence="2">Extracellular space</location>
        <location evidence="2">Extracellular matrix</location>
    </subcellularLocation>
</comment>
<feature type="domain" description="Ig-like" evidence="20">
    <location>
        <begin position="2475"/>
        <end position="2564"/>
    </location>
</feature>
<gene>
    <name evidence="22" type="primary">HMCN2</name>
</gene>
<dbReference type="CDD" id="cd00054">
    <property type="entry name" value="EGF_CA"/>
    <property type="match status" value="6"/>
</dbReference>
<feature type="domain" description="Ig-like" evidence="20">
    <location>
        <begin position="1572"/>
        <end position="1663"/>
    </location>
</feature>
<dbReference type="Pfam" id="PF23560">
    <property type="entry name" value="GBD_Hemicentin"/>
    <property type="match status" value="1"/>
</dbReference>
<feature type="domain" description="Ig-like" evidence="20">
    <location>
        <begin position="2763"/>
        <end position="2841"/>
    </location>
</feature>